<comment type="similarity">
    <text evidence="3 10">Belongs to the PurH family.</text>
</comment>
<dbReference type="SUPFAM" id="SSF52335">
    <property type="entry name" value="Methylglyoxal synthase-like"/>
    <property type="match status" value="1"/>
</dbReference>
<keyword evidence="4 10" id="KW-0808">Transferase</keyword>
<comment type="caution">
    <text evidence="12">The sequence shown here is derived from an EMBL/GenBank/DDBJ whole genome shotgun (WGS) entry which is preliminary data.</text>
</comment>
<dbReference type="SMART" id="SM00798">
    <property type="entry name" value="AICARFT_IMPCHas"/>
    <property type="match status" value="1"/>
</dbReference>
<dbReference type="Pfam" id="PF02142">
    <property type="entry name" value="MGS"/>
    <property type="match status" value="1"/>
</dbReference>
<dbReference type="SMART" id="SM00851">
    <property type="entry name" value="MGS"/>
    <property type="match status" value="1"/>
</dbReference>
<comment type="domain">
    <text evidence="10">The IMP cyclohydrolase activity resides in the N-terminal region.</text>
</comment>
<keyword evidence="5 10" id="KW-0658">Purine biosynthesis</keyword>
<evidence type="ECO:0000256" key="7">
    <source>
        <dbReference type="ARBA" id="ARBA00023268"/>
    </source>
</evidence>
<dbReference type="PROSITE" id="PS51855">
    <property type="entry name" value="MGS"/>
    <property type="match status" value="1"/>
</dbReference>
<gene>
    <name evidence="10" type="primary">purH</name>
    <name evidence="12" type="ORF">FD145_1422</name>
</gene>
<evidence type="ECO:0000256" key="4">
    <source>
        <dbReference type="ARBA" id="ARBA00022679"/>
    </source>
</evidence>
<dbReference type="FunFam" id="3.40.140.20:FF:000002">
    <property type="entry name" value="Bifunctional purine biosynthesis protein PurH"/>
    <property type="match status" value="1"/>
</dbReference>
<dbReference type="SUPFAM" id="SSF53927">
    <property type="entry name" value="Cytidine deaminase-like"/>
    <property type="match status" value="1"/>
</dbReference>
<dbReference type="InterPro" id="IPR036914">
    <property type="entry name" value="MGS-like_dom_sf"/>
</dbReference>
<proteinExistence type="inferred from homology"/>
<dbReference type="PANTHER" id="PTHR11692">
    <property type="entry name" value="BIFUNCTIONAL PURINE BIOSYNTHESIS PROTEIN PURH"/>
    <property type="match status" value="1"/>
</dbReference>
<evidence type="ECO:0000256" key="8">
    <source>
        <dbReference type="ARBA" id="ARBA00050488"/>
    </source>
</evidence>
<dbReference type="FunFam" id="3.40.50.1380:FF:000001">
    <property type="entry name" value="Bifunctional purine biosynthesis protein PurH"/>
    <property type="match status" value="1"/>
</dbReference>
<comment type="catalytic activity">
    <reaction evidence="8 10">
        <text>(6R)-10-formyltetrahydrofolate + 5-amino-1-(5-phospho-beta-D-ribosyl)imidazole-4-carboxamide = 5-formamido-1-(5-phospho-D-ribosyl)imidazole-4-carboxamide + (6S)-5,6,7,8-tetrahydrofolate</text>
        <dbReference type="Rhea" id="RHEA:22192"/>
        <dbReference type="ChEBI" id="CHEBI:57453"/>
        <dbReference type="ChEBI" id="CHEBI:58467"/>
        <dbReference type="ChEBI" id="CHEBI:58475"/>
        <dbReference type="ChEBI" id="CHEBI:195366"/>
        <dbReference type="EC" id="2.1.2.3"/>
    </reaction>
</comment>
<dbReference type="CDD" id="cd01421">
    <property type="entry name" value="IMPCH"/>
    <property type="match status" value="1"/>
</dbReference>
<dbReference type="Gene3D" id="3.40.140.20">
    <property type="match status" value="2"/>
</dbReference>
<dbReference type="NCBIfam" id="NF002049">
    <property type="entry name" value="PRK00881.1"/>
    <property type="match status" value="1"/>
</dbReference>
<evidence type="ECO:0000256" key="2">
    <source>
        <dbReference type="ARBA" id="ARBA00004954"/>
    </source>
</evidence>
<evidence type="ECO:0000256" key="9">
    <source>
        <dbReference type="ARBA" id="ARBA00050687"/>
    </source>
</evidence>
<evidence type="ECO:0000256" key="5">
    <source>
        <dbReference type="ARBA" id="ARBA00022755"/>
    </source>
</evidence>
<comment type="catalytic activity">
    <reaction evidence="9 10">
        <text>IMP + H2O = 5-formamido-1-(5-phospho-D-ribosyl)imidazole-4-carboxamide</text>
        <dbReference type="Rhea" id="RHEA:18445"/>
        <dbReference type="ChEBI" id="CHEBI:15377"/>
        <dbReference type="ChEBI" id="CHEBI:58053"/>
        <dbReference type="ChEBI" id="CHEBI:58467"/>
        <dbReference type="EC" id="3.5.4.10"/>
    </reaction>
</comment>
<dbReference type="EC" id="3.5.4.10" evidence="10"/>
<protein>
    <recommendedName>
        <fullName evidence="10">Bifunctional purine biosynthesis protein PurH</fullName>
    </recommendedName>
    <domain>
        <recommendedName>
            <fullName evidence="10">Phosphoribosylaminoimidazolecarboxamide formyltransferase</fullName>
            <ecNumber evidence="10">2.1.2.3</ecNumber>
        </recommendedName>
        <alternativeName>
            <fullName evidence="10">AICAR transformylase</fullName>
        </alternativeName>
    </domain>
    <domain>
        <recommendedName>
            <fullName evidence="10">IMP cyclohydrolase</fullName>
            <ecNumber evidence="10">3.5.4.10</ecNumber>
        </recommendedName>
        <alternativeName>
            <fullName evidence="10">ATIC</fullName>
        </alternativeName>
        <alternativeName>
            <fullName evidence="10">IMP synthase</fullName>
        </alternativeName>
        <alternativeName>
            <fullName evidence="10">Inosinicase</fullName>
        </alternativeName>
    </domain>
</protein>
<evidence type="ECO:0000256" key="3">
    <source>
        <dbReference type="ARBA" id="ARBA00007667"/>
    </source>
</evidence>
<dbReference type="GO" id="GO:0004643">
    <property type="term" value="F:phosphoribosylaminoimidazolecarboxamide formyltransferase activity"/>
    <property type="evidence" value="ECO:0007669"/>
    <property type="project" value="UniProtKB-UniRule"/>
</dbReference>
<dbReference type="UniPathway" id="UPA00074">
    <property type="reaction ID" value="UER00133"/>
</dbReference>
<dbReference type="NCBIfam" id="TIGR00355">
    <property type="entry name" value="purH"/>
    <property type="match status" value="1"/>
</dbReference>
<dbReference type="PANTHER" id="PTHR11692:SF0">
    <property type="entry name" value="BIFUNCTIONAL PURINE BIOSYNTHESIS PROTEIN ATIC"/>
    <property type="match status" value="1"/>
</dbReference>
<dbReference type="InterPro" id="IPR002695">
    <property type="entry name" value="PurH-like"/>
</dbReference>
<dbReference type="InterPro" id="IPR016193">
    <property type="entry name" value="Cytidine_deaminase-like"/>
</dbReference>
<sequence length="536" mass="58843">MKRKKIKKSKPKIKRKQKIVANSPLALLSVSDKKGLAQFAKGLKKLGFDIVSSGGTAKFLRKSGVKVTEAAKLTNYPSMLGGRVKTLHPVIHGGILANRSLKDHLKDMKKFKIRPIDIVACNLYPFESTIAKPKCTLEEAVEQIDIGGPAMVRAAAKNFKDVAIIVNPEEYPAILKELEENDGKTTLETRQKLALAAFSHTMIYDTAISEYLAKMFDGIEKFPGQIRLSIKKIQDLRYGENPHQKAAFYKDNGHVHKGSIVDAKQISGKELSFNNIVDLDSAWSIVNYFAEPTVAIIKHNNPCGAAKAKTIVEAYKKAYECDKVSAFGGIIAVNREVDVNLAKAIGDLFIEAIIAPEYDQEALDLLKKKKNLRIMKLELMGPKHSVLDYKRISGGFLIQDADAAQLGINEIKTVTEKEPTLGQMDDLFFAWGICKYVKSNAIIFVKEGAAVGIGAGQMSRIDSTEIAAKKAGEKTKGAVMSSDAFFPFRDNVDLAAKIGISAIIQPGGSIKDDDSIKAANEHGIPMVFTGRRHFRH</sequence>
<dbReference type="InterPro" id="IPR011607">
    <property type="entry name" value="MGS-like_dom"/>
</dbReference>
<dbReference type="GO" id="GO:0003937">
    <property type="term" value="F:IMP cyclohydrolase activity"/>
    <property type="evidence" value="ECO:0007669"/>
    <property type="project" value="UniProtKB-UniRule"/>
</dbReference>
<evidence type="ECO:0000256" key="6">
    <source>
        <dbReference type="ARBA" id="ARBA00022801"/>
    </source>
</evidence>
<keyword evidence="7 10" id="KW-0511">Multifunctional enzyme</keyword>
<comment type="pathway">
    <text evidence="2 10">Purine metabolism; IMP biosynthesis via de novo pathway; 5-formamido-1-(5-phospho-D-ribosyl)imidazole-4-carboxamide from 5-amino-1-(5-phospho-D-ribosyl)imidazole-4-carboxamide (10-formyl THF route): step 1/1.</text>
</comment>
<dbReference type="EMBL" id="WPAF01000033">
    <property type="protein sequence ID" value="KAF0133164.1"/>
    <property type="molecule type" value="Genomic_DNA"/>
</dbReference>
<dbReference type="Proteomes" id="UP000488506">
    <property type="component" value="Unassembled WGS sequence"/>
</dbReference>
<evidence type="ECO:0000256" key="10">
    <source>
        <dbReference type="HAMAP-Rule" id="MF_00139"/>
    </source>
</evidence>
<keyword evidence="6 10" id="KW-0378">Hydrolase</keyword>
<dbReference type="PIRSF" id="PIRSF000414">
    <property type="entry name" value="AICARFT_IMPCHas"/>
    <property type="match status" value="1"/>
</dbReference>
<name>A0A833L015_UNCSA</name>
<dbReference type="FunFam" id="3.40.140.20:FF:000001">
    <property type="entry name" value="Bifunctional purine biosynthesis protein PurH"/>
    <property type="match status" value="1"/>
</dbReference>
<feature type="domain" description="MGS-like" evidence="11">
    <location>
        <begin position="11"/>
        <end position="166"/>
    </location>
</feature>
<dbReference type="GO" id="GO:0006189">
    <property type="term" value="P:'de novo' IMP biosynthetic process"/>
    <property type="evidence" value="ECO:0007669"/>
    <property type="project" value="UniProtKB-UniRule"/>
</dbReference>
<dbReference type="InterPro" id="IPR024051">
    <property type="entry name" value="AICAR_Tfase_dup_dom_sf"/>
</dbReference>
<accession>A0A833L015</accession>
<evidence type="ECO:0000259" key="11">
    <source>
        <dbReference type="PROSITE" id="PS51855"/>
    </source>
</evidence>
<dbReference type="Gene3D" id="3.40.50.1380">
    <property type="entry name" value="Methylglyoxal synthase-like domain"/>
    <property type="match status" value="1"/>
</dbReference>
<evidence type="ECO:0000313" key="13">
    <source>
        <dbReference type="Proteomes" id="UP000488506"/>
    </source>
</evidence>
<reference evidence="12 13" key="1">
    <citation type="submission" date="2019-12" db="EMBL/GenBank/DDBJ databases">
        <authorList>
            <person name="Wolfe R."/>
            <person name="Danczak R."/>
            <person name="Wilkins M."/>
        </authorList>
    </citation>
    <scope>NUCLEOTIDE SEQUENCE [LARGE SCALE GENOMIC DNA]</scope>
    <source>
        <strain evidence="12">X2_MaxBin.013</strain>
    </source>
</reference>
<dbReference type="GO" id="GO:0005829">
    <property type="term" value="C:cytosol"/>
    <property type="evidence" value="ECO:0007669"/>
    <property type="project" value="TreeGrafter"/>
</dbReference>
<evidence type="ECO:0000256" key="1">
    <source>
        <dbReference type="ARBA" id="ARBA00004844"/>
    </source>
</evidence>
<dbReference type="HAMAP" id="MF_00139">
    <property type="entry name" value="PurH"/>
    <property type="match status" value="1"/>
</dbReference>
<evidence type="ECO:0000313" key="12">
    <source>
        <dbReference type="EMBL" id="KAF0133164.1"/>
    </source>
</evidence>
<dbReference type="EC" id="2.1.2.3" evidence="10"/>
<dbReference type="AlphaFoldDB" id="A0A833L015"/>
<comment type="pathway">
    <text evidence="1 10">Purine metabolism; IMP biosynthesis via de novo pathway; IMP from 5-formamido-1-(5-phospho-D-ribosyl)imidazole-4-carboxamide: step 1/1.</text>
</comment>
<dbReference type="Pfam" id="PF01808">
    <property type="entry name" value="AICARFT_IMPCHas"/>
    <property type="match status" value="1"/>
</dbReference>
<organism evidence="12 13">
    <name type="scientific">Candidatus Saganbacteria bacterium</name>
    <dbReference type="NCBI Taxonomy" id="2575572"/>
    <lineage>
        <taxon>Bacteria</taxon>
        <taxon>Bacillati</taxon>
        <taxon>Saganbacteria</taxon>
    </lineage>
</organism>